<feature type="compositionally biased region" description="Pro residues" evidence="2">
    <location>
        <begin position="373"/>
        <end position="392"/>
    </location>
</feature>
<reference evidence="4" key="1">
    <citation type="submission" date="2019-01" db="EMBL/GenBank/DDBJ databases">
        <title>Draft genome sequences of three monokaryotic isolates of the white-rot basidiomycete fungus Dichomitus squalens.</title>
        <authorList>
            <consortium name="DOE Joint Genome Institute"/>
            <person name="Lopez S.C."/>
            <person name="Andreopoulos B."/>
            <person name="Pangilinan J."/>
            <person name="Lipzen A."/>
            <person name="Riley R."/>
            <person name="Ahrendt S."/>
            <person name="Ng V."/>
            <person name="Barry K."/>
            <person name="Daum C."/>
            <person name="Grigoriev I.V."/>
            <person name="Hilden K.S."/>
            <person name="Makela M.R."/>
            <person name="de Vries R.P."/>
        </authorList>
    </citation>
    <scope>NUCLEOTIDE SEQUENCE [LARGE SCALE GENOMIC DNA]</scope>
    <source>
        <strain evidence="4">OM18370.1</strain>
    </source>
</reference>
<feature type="compositionally biased region" description="Pro residues" evidence="2">
    <location>
        <begin position="452"/>
        <end position="464"/>
    </location>
</feature>
<proteinExistence type="predicted"/>
<dbReference type="Pfam" id="PF25480">
    <property type="entry name" value="DUF7904"/>
    <property type="match status" value="1"/>
</dbReference>
<feature type="region of interest" description="Disordered" evidence="2">
    <location>
        <begin position="48"/>
        <end position="859"/>
    </location>
</feature>
<dbReference type="InterPro" id="IPR007122">
    <property type="entry name" value="Villin/Gelsolin"/>
</dbReference>
<feature type="compositionally biased region" description="Low complexity" evidence="2">
    <location>
        <begin position="510"/>
        <end position="526"/>
    </location>
</feature>
<feature type="compositionally biased region" description="Basic and acidic residues" evidence="2">
    <location>
        <begin position="243"/>
        <end position="254"/>
    </location>
</feature>
<feature type="domain" description="DUF7904" evidence="3">
    <location>
        <begin position="998"/>
        <end position="1082"/>
    </location>
</feature>
<name>A0A4Q9MUW3_9APHY</name>
<feature type="compositionally biased region" description="Low complexity" evidence="2">
    <location>
        <begin position="306"/>
        <end position="348"/>
    </location>
</feature>
<feature type="compositionally biased region" description="Polar residues" evidence="2">
    <location>
        <begin position="421"/>
        <end position="441"/>
    </location>
</feature>
<dbReference type="SUPFAM" id="SSF55753">
    <property type="entry name" value="Actin depolymerizing proteins"/>
    <property type="match status" value="2"/>
</dbReference>
<dbReference type="PANTHER" id="PTHR11977:SF51">
    <property type="entry name" value="PROTEIN FLIGHTLESS-1 HOMOLOG"/>
    <property type="match status" value="1"/>
</dbReference>
<dbReference type="InterPro" id="IPR029006">
    <property type="entry name" value="ADF-H/Gelsolin-like_dom_sf"/>
</dbReference>
<feature type="compositionally biased region" description="Polar residues" evidence="2">
    <location>
        <begin position="57"/>
        <end position="74"/>
    </location>
</feature>
<dbReference type="Gene3D" id="3.40.20.10">
    <property type="entry name" value="Severin"/>
    <property type="match status" value="2"/>
</dbReference>
<evidence type="ECO:0000256" key="2">
    <source>
        <dbReference type="SAM" id="MobiDB-lite"/>
    </source>
</evidence>
<dbReference type="EMBL" id="ML143398">
    <property type="protein sequence ID" value="TBU31750.1"/>
    <property type="molecule type" value="Genomic_DNA"/>
</dbReference>
<feature type="compositionally biased region" description="Polar residues" evidence="2">
    <location>
        <begin position="531"/>
        <end position="549"/>
    </location>
</feature>
<dbReference type="Proteomes" id="UP000292957">
    <property type="component" value="Unassembled WGS sequence"/>
</dbReference>
<dbReference type="InterPro" id="IPR057226">
    <property type="entry name" value="DUF7904"/>
</dbReference>
<evidence type="ECO:0000256" key="1">
    <source>
        <dbReference type="ARBA" id="ARBA00022737"/>
    </source>
</evidence>
<keyword evidence="1" id="KW-0677">Repeat</keyword>
<dbReference type="OrthoDB" id="6375767at2759"/>
<evidence type="ECO:0000259" key="3">
    <source>
        <dbReference type="Pfam" id="PF25480"/>
    </source>
</evidence>
<feature type="compositionally biased region" description="Low complexity" evidence="2">
    <location>
        <begin position="819"/>
        <end position="848"/>
    </location>
</feature>
<gene>
    <name evidence="4" type="ORF">BD311DRAFT_752384</name>
</gene>
<feature type="compositionally biased region" description="Polar residues" evidence="2">
    <location>
        <begin position="258"/>
        <end position="277"/>
    </location>
</feature>
<evidence type="ECO:0000313" key="4">
    <source>
        <dbReference type="EMBL" id="TBU31750.1"/>
    </source>
</evidence>
<dbReference type="GO" id="GO:0051015">
    <property type="term" value="F:actin filament binding"/>
    <property type="evidence" value="ECO:0007669"/>
    <property type="project" value="InterPro"/>
</dbReference>
<feature type="compositionally biased region" description="Polar residues" evidence="2">
    <location>
        <begin position="497"/>
        <end position="509"/>
    </location>
</feature>
<feature type="compositionally biased region" description="Basic and acidic residues" evidence="2">
    <location>
        <begin position="166"/>
        <end position="177"/>
    </location>
</feature>
<feature type="compositionally biased region" description="Polar residues" evidence="2">
    <location>
        <begin position="731"/>
        <end position="754"/>
    </location>
</feature>
<sequence>MDHRSTLSIPPKSDASLAEWTSKIKELQKQVDEDEEAETRRLEAEIAASRQARMRRSTNLGSRTNSVDLSQSTVAAAIRAEDQSVVSDEPLTALQKQRNQDDALRKLMGEDNSQRAPSRSRAPPSPKPVSPAPVLARRPSSPISLAAFIGGRATGPRLTKHAPQQDAHDPTQFEQRTHISAPHPIFGRGGVAMPGMTGNGKASVVSRAIREKEAESSSGSPAQRDRRTSIPTAAVSTIPLRSVAEKAQEREREIIPSYTGSSQANTIRQRTMSTPTGATPAKTSIPDETFNTKPKANPISRPLSHSPNPIIIRPITPRSSAGSRSPAPRPSSSASTYPASPSSPIPSSKQAVPLPGLARPIQPTPRHSLGSPQMPPSQNPSPAFLKPPPEKQPTPSLSRLQGRGFVKKVVEKSASLEVGSPESSPTPERSFTPSGKRQSSVLDRWQHGPGGSPTPPPVISPKPMPMRKSFTADPASPTTSSYSVPLKGDDSRPGLKSKSSMPSLPTMFTGSSIGASSSVSESGYSGPRLGSSKTVITFIQPSKTGDQPPSASPPSGPEVDELGMRVRTRTISGGLVQERGEAGLPVDAPKGQPLSHPTKDRAKKPRKGKSAPASALVSKLDSIRESSPTRNETVPLATAPHVADNERATPSLSPPQTYGPVRTVSPTSQGPAPPATKGSSDSSASKPIIPPKPSLDADTRPVAGTTGETISVPTGPLAPHPGGRSPAITPPHSTAQKSPTSPARHSRIPSTGNRATVMDVAHAFTEALSREPSISPSPPSSVVERQAVSPPSSLGASHAAKEEEEEDYTPPSVRNMVANWGPRNTTTPPNNGTYGATNGAHGTNGSATQTMVAPPLEKRKSSYEKYSAFILPPLAEERTPVASPAGTLKSEAAPPPEAFAEDEEEWEPPAIGAQAPVEESRDELVAEASPAPEIVVVESVKPEPRAETIQLVHDDQPLPHVDVDALYRTSRPTHEPNSDVQTISVEVMAILGNSATAIGKDAHVFYDSELLAVIHRAKVKSSGLVATKVWAWHGRRAQPDERELQKVQELARRYGTTPVPVEQAREPPEFVSVLGGTLATRQGTRAHWSPENTAMHVVRSLQGSIYIDELDLSVKNLCSGYSYCVSILETFYVWYGRGSTLAEQAAALAYAKTLAPSEENIIELPEDQSQDEEMFWMMLGDGDYANADYWKWRASAPCVDPRLWVVDASQDDVIRSVSGFPAHAEFNRQVYLVDCIWELFVVIGSEARGRRLEIRLALSVADTLAKKASATRPFTPPVHALVFPTQIPTDLLLTFRELHESDLNAGDIPDHMNLVPAIEADANLNTTLWTSAALQDHTMLPLGVHPSNLS</sequence>
<protein>
    <recommendedName>
        <fullName evidence="3">DUF7904 domain-containing protein</fullName>
    </recommendedName>
</protein>
<dbReference type="PANTHER" id="PTHR11977">
    <property type="entry name" value="VILLIN"/>
    <property type="match status" value="1"/>
</dbReference>
<accession>A0A4Q9MUW3</accession>
<organism evidence="4">
    <name type="scientific">Dichomitus squalens</name>
    <dbReference type="NCBI Taxonomy" id="114155"/>
    <lineage>
        <taxon>Eukaryota</taxon>
        <taxon>Fungi</taxon>
        <taxon>Dikarya</taxon>
        <taxon>Basidiomycota</taxon>
        <taxon>Agaricomycotina</taxon>
        <taxon>Agaricomycetes</taxon>
        <taxon>Polyporales</taxon>
        <taxon>Polyporaceae</taxon>
        <taxon>Dichomitus</taxon>
    </lineage>
</organism>
<feature type="compositionally biased region" description="Basic and acidic residues" evidence="2">
    <location>
        <begin position="98"/>
        <end position="113"/>
    </location>
</feature>